<evidence type="ECO:0000313" key="2">
    <source>
        <dbReference type="Proteomes" id="UP000410492"/>
    </source>
</evidence>
<dbReference type="AlphaFoldDB" id="A0A653DNR2"/>
<proteinExistence type="predicted"/>
<sequence length="92" mass="10653">MRVDKTSKCFLRRTVRDLIIPITYAHAPFNKYAIACDIVNCNITVIHPRSSVRMDQKQEVVIAISVKQRRLIGQNCKHIINGAKHLHRYLGR</sequence>
<gene>
    <name evidence="1" type="ORF">CALMAC_LOCUS19155</name>
</gene>
<dbReference type="EMBL" id="CAACVG010013456">
    <property type="protein sequence ID" value="VEN61853.1"/>
    <property type="molecule type" value="Genomic_DNA"/>
</dbReference>
<protein>
    <submittedName>
        <fullName evidence="1">Uncharacterized protein</fullName>
    </submittedName>
</protein>
<organism evidence="1 2">
    <name type="scientific">Callosobruchus maculatus</name>
    <name type="common">Southern cowpea weevil</name>
    <name type="synonym">Pulse bruchid</name>
    <dbReference type="NCBI Taxonomy" id="64391"/>
    <lineage>
        <taxon>Eukaryota</taxon>
        <taxon>Metazoa</taxon>
        <taxon>Ecdysozoa</taxon>
        <taxon>Arthropoda</taxon>
        <taxon>Hexapoda</taxon>
        <taxon>Insecta</taxon>
        <taxon>Pterygota</taxon>
        <taxon>Neoptera</taxon>
        <taxon>Endopterygota</taxon>
        <taxon>Coleoptera</taxon>
        <taxon>Polyphaga</taxon>
        <taxon>Cucujiformia</taxon>
        <taxon>Chrysomeloidea</taxon>
        <taxon>Chrysomelidae</taxon>
        <taxon>Bruchinae</taxon>
        <taxon>Bruchini</taxon>
        <taxon>Callosobruchus</taxon>
    </lineage>
</organism>
<name>A0A653DNR2_CALMS</name>
<keyword evidence="2" id="KW-1185">Reference proteome</keyword>
<evidence type="ECO:0000313" key="1">
    <source>
        <dbReference type="EMBL" id="VEN61853.1"/>
    </source>
</evidence>
<dbReference type="Proteomes" id="UP000410492">
    <property type="component" value="Unassembled WGS sequence"/>
</dbReference>
<accession>A0A653DNR2</accession>
<reference evidence="1 2" key="1">
    <citation type="submission" date="2019-01" db="EMBL/GenBank/DDBJ databases">
        <authorList>
            <person name="Sayadi A."/>
        </authorList>
    </citation>
    <scope>NUCLEOTIDE SEQUENCE [LARGE SCALE GENOMIC DNA]</scope>
</reference>